<name>A0A1I1TQQ2_9LACO</name>
<organism evidence="1 2">
    <name type="scientific">Lactobacillus bombicola</name>
    <dbReference type="NCBI Taxonomy" id="1505723"/>
    <lineage>
        <taxon>Bacteria</taxon>
        <taxon>Bacillati</taxon>
        <taxon>Bacillota</taxon>
        <taxon>Bacilli</taxon>
        <taxon>Lactobacillales</taxon>
        <taxon>Lactobacillaceae</taxon>
        <taxon>Lactobacillus</taxon>
    </lineage>
</organism>
<dbReference type="RefSeq" id="WP_090094023.1">
    <property type="nucleotide sequence ID" value="NZ_CBCRVU010000001.1"/>
</dbReference>
<dbReference type="EMBL" id="FOMN01000011">
    <property type="protein sequence ID" value="SFD60725.1"/>
    <property type="molecule type" value="Genomic_DNA"/>
</dbReference>
<evidence type="ECO:0000313" key="2">
    <source>
        <dbReference type="Proteomes" id="UP000199599"/>
    </source>
</evidence>
<gene>
    <name evidence="1" type="ORF">SAMN04487792_1559</name>
</gene>
<dbReference type="Proteomes" id="UP000199599">
    <property type="component" value="Unassembled WGS sequence"/>
</dbReference>
<proteinExistence type="predicted"/>
<dbReference type="AlphaFoldDB" id="A0A1I1TQQ2"/>
<reference evidence="2" key="1">
    <citation type="submission" date="2016-10" db="EMBL/GenBank/DDBJ databases">
        <authorList>
            <person name="Varghese N."/>
            <person name="Submissions S."/>
        </authorList>
    </citation>
    <scope>NUCLEOTIDE SEQUENCE [LARGE SCALE GENOMIC DNA]</scope>
    <source>
        <strain evidence="2">R-53102</strain>
    </source>
</reference>
<dbReference type="STRING" id="1505723.SAMN04487792_1559"/>
<protein>
    <submittedName>
        <fullName evidence="1">Uncharacterized protein</fullName>
    </submittedName>
</protein>
<evidence type="ECO:0000313" key="1">
    <source>
        <dbReference type="EMBL" id="SFD60725.1"/>
    </source>
</evidence>
<accession>A0A1I1TQQ2</accession>
<sequence>MADSKNTKITKEIAETKKKQAEQVKTSLIANRAGQTEEVVLGKGTGHELSVTLRYPGTIAAAGIIDGSVNRFDNFVYSAVIEQAIDAGVIVSPAITDLTFFDTHHGFIDLANAIISFLTKRLN</sequence>